<protein>
    <recommendedName>
        <fullName evidence="3">G domain-containing protein</fullName>
    </recommendedName>
</protein>
<keyword evidence="2" id="KW-1185">Reference proteome</keyword>
<dbReference type="OrthoDB" id="2955869at2759"/>
<evidence type="ECO:0000313" key="2">
    <source>
        <dbReference type="Proteomes" id="UP000799118"/>
    </source>
</evidence>
<name>A0A6A4IRI4_9AGAR</name>
<evidence type="ECO:0000313" key="1">
    <source>
        <dbReference type="EMBL" id="KAE9410725.1"/>
    </source>
</evidence>
<sequence>QRGIHDIEKEIKFDGNDRMVAHDSEGFEAGYRKEVDVVKNFIEKRSKEENINLKLHLIWCAFPMFQNDVSSFPVVAIITKFDAFVQDIQQKIEEDAEEEGNEVDDDEIEEMAIKEATEKFKKHYQQPLQSLPYPPSAVVALADEQLEKEHKQRNFHDLSTFFSFAQNADTKTKLITSTMSGNYDRQSIRLIRNGPFIETWETIWTKGSQTGLATLVYKLESVLDHSLRIIGSPGHSDFAGELQDVDLNLVSYCQSEQLVADTTLVMEKIYIYNIQDPDRLESLITWYDEHSKMAEYIREEIMKLYHIRKQSGFKVPSLFTAEATQPLVNIVCSRPPETMYI</sequence>
<organism evidence="1 2">
    <name type="scientific">Gymnopus androsaceus JB14</name>
    <dbReference type="NCBI Taxonomy" id="1447944"/>
    <lineage>
        <taxon>Eukaryota</taxon>
        <taxon>Fungi</taxon>
        <taxon>Dikarya</taxon>
        <taxon>Basidiomycota</taxon>
        <taxon>Agaricomycotina</taxon>
        <taxon>Agaricomycetes</taxon>
        <taxon>Agaricomycetidae</taxon>
        <taxon>Agaricales</taxon>
        <taxon>Marasmiineae</taxon>
        <taxon>Omphalotaceae</taxon>
        <taxon>Gymnopus</taxon>
    </lineage>
</organism>
<dbReference type="AlphaFoldDB" id="A0A6A4IRI4"/>
<dbReference type="Proteomes" id="UP000799118">
    <property type="component" value="Unassembled WGS sequence"/>
</dbReference>
<gene>
    <name evidence="1" type="ORF">BT96DRAFT_804816</name>
</gene>
<accession>A0A6A4IRI4</accession>
<dbReference type="EMBL" id="ML769384">
    <property type="protein sequence ID" value="KAE9410725.1"/>
    <property type="molecule type" value="Genomic_DNA"/>
</dbReference>
<evidence type="ECO:0008006" key="3">
    <source>
        <dbReference type="Google" id="ProtNLM"/>
    </source>
</evidence>
<feature type="non-terminal residue" evidence="1">
    <location>
        <position position="1"/>
    </location>
</feature>
<reference evidence="1" key="1">
    <citation type="journal article" date="2019" name="Environ. Microbiol.">
        <title>Fungal ecological strategies reflected in gene transcription - a case study of two litter decomposers.</title>
        <authorList>
            <person name="Barbi F."/>
            <person name="Kohler A."/>
            <person name="Barry K."/>
            <person name="Baskaran P."/>
            <person name="Daum C."/>
            <person name="Fauchery L."/>
            <person name="Ihrmark K."/>
            <person name="Kuo A."/>
            <person name="LaButti K."/>
            <person name="Lipzen A."/>
            <person name="Morin E."/>
            <person name="Grigoriev I.V."/>
            <person name="Henrissat B."/>
            <person name="Lindahl B."/>
            <person name="Martin F."/>
        </authorList>
    </citation>
    <scope>NUCLEOTIDE SEQUENCE</scope>
    <source>
        <strain evidence="1">JB14</strain>
    </source>
</reference>
<proteinExistence type="predicted"/>